<dbReference type="PANTHER" id="PTHR37951:SF1">
    <property type="entry name" value="TYPE VI SECRETION SYSTEM COMPONENT TSSA1"/>
    <property type="match status" value="1"/>
</dbReference>
<dbReference type="EMBL" id="MTHB01000063">
    <property type="protein sequence ID" value="OXC78468.1"/>
    <property type="molecule type" value="Genomic_DNA"/>
</dbReference>
<evidence type="ECO:0000313" key="3">
    <source>
        <dbReference type="Proteomes" id="UP000214720"/>
    </source>
</evidence>
<evidence type="ECO:0000313" key="2">
    <source>
        <dbReference type="EMBL" id="OXC78468.1"/>
    </source>
</evidence>
<organism evidence="2 3">
    <name type="scientific">Caballeronia sordidicola</name>
    <name type="common">Burkholderia sordidicola</name>
    <dbReference type="NCBI Taxonomy" id="196367"/>
    <lineage>
        <taxon>Bacteria</taxon>
        <taxon>Pseudomonadati</taxon>
        <taxon>Pseudomonadota</taxon>
        <taxon>Betaproteobacteria</taxon>
        <taxon>Burkholderiales</taxon>
        <taxon>Burkholderiaceae</taxon>
        <taxon>Caballeronia</taxon>
    </lineage>
</organism>
<dbReference type="InterPro" id="IPR017740">
    <property type="entry name" value="TssA-like"/>
</dbReference>
<reference evidence="3" key="1">
    <citation type="submission" date="2017-01" db="EMBL/GenBank/DDBJ databases">
        <title>Genome Analysis of Deinococcus marmoris KOPRI26562.</title>
        <authorList>
            <person name="Kim J.H."/>
            <person name="Oh H.-M."/>
        </authorList>
    </citation>
    <scope>NUCLEOTIDE SEQUENCE [LARGE SCALE GENOMIC DNA]</scope>
    <source>
        <strain evidence="3">PAMC 26633</strain>
    </source>
</reference>
<dbReference type="Pfam" id="PF06812">
    <property type="entry name" value="ImpA_N"/>
    <property type="match status" value="1"/>
</dbReference>
<dbReference type="PANTHER" id="PTHR37951">
    <property type="entry name" value="CYTOPLASMIC PROTEIN-RELATED"/>
    <property type="match status" value="1"/>
</dbReference>
<dbReference type="InterPro" id="IPR010657">
    <property type="entry name" value="ImpA_N"/>
</dbReference>
<comment type="caution">
    <text evidence="2">The sequence shown here is derived from an EMBL/GenBank/DDBJ whole genome shotgun (WGS) entry which is preliminary data.</text>
</comment>
<protein>
    <submittedName>
        <fullName evidence="2">Uncharacterized protein ImpA</fullName>
    </submittedName>
</protein>
<name>A0A226X6J1_CABSO</name>
<accession>A0A226X6J1</accession>
<evidence type="ECO:0000259" key="1">
    <source>
        <dbReference type="Pfam" id="PF06812"/>
    </source>
</evidence>
<dbReference type="NCBIfam" id="TIGR03363">
    <property type="entry name" value="VI_chp_8"/>
    <property type="match status" value="1"/>
</dbReference>
<dbReference type="AlphaFoldDB" id="A0A226X6J1"/>
<feature type="domain" description="ImpA N-terminal" evidence="1">
    <location>
        <begin position="15"/>
        <end position="132"/>
    </location>
</feature>
<dbReference type="Proteomes" id="UP000214720">
    <property type="component" value="Unassembled WGS sequence"/>
</dbReference>
<sequence length="344" mass="36750">MEYAAVRASNEPAPTHPCGANLEYDTAFIELQQAAISKREQQFGDAVIAAVPPDWRQVERQATRLLERTTDLRVIALLTLAWTEIDGLAGYANGLALAADALERHWDEVHPQVESAGESDPMARVNALASLTDAQTLGASLRNATLLHVQTGAITLGDAATLLANGTTRTILPAPLEDAAALRSALKAAHAELGIVHTLLGMIKRTESRVATMLDASWVPDSSAVTGMLRIVAEAMREPEAAASGRAEHIEPNGQRFGQRIGERSEPAFVPVAAAQTGTLGSRADAVRALDQVCAYLEAAEPAHPAPLLIRRAQRLLQMNFHDIVRDMVPEALPQIEALAGRTG</sequence>
<proteinExistence type="predicted"/>
<gene>
    <name evidence="2" type="ORF">BSU04_12020</name>
</gene>